<evidence type="ECO:0000313" key="3">
    <source>
        <dbReference type="Proteomes" id="UP000309016"/>
    </source>
</evidence>
<dbReference type="EMBL" id="CP040812">
    <property type="protein sequence ID" value="QCY68927.1"/>
    <property type="molecule type" value="Genomic_DNA"/>
</dbReference>
<proteinExistence type="predicted"/>
<reference evidence="2 3" key="1">
    <citation type="submission" date="2019-06" db="EMBL/GenBank/DDBJ databases">
        <title>Complete genome sequence of Antarcticibacterium flavum KCTC 52984T from an Antarctic marine sediment.</title>
        <authorList>
            <person name="Lee Y.M."/>
            <person name="Shin S.C."/>
        </authorList>
    </citation>
    <scope>NUCLEOTIDE SEQUENCE [LARGE SCALE GENOMIC DNA]</scope>
    <source>
        <strain evidence="2 3">KCTC 52984</strain>
    </source>
</reference>
<sequence length="169" mass="18907">MKSLHPLQTLVLGLISLLATNPAMAQEKFNIATGLGHPELINLGLRYQMGQSQLGISAGFFPGEYEDVYSVGGDYYYHFGETSVLSIRRPWYGRLGIYQLRLETDYEKRKYLLLVPRLGKDFNLSPKLGIAADAGLSFVLSREEEGLFEDIGGMSDVILSIGFSLFYRL</sequence>
<keyword evidence="1" id="KW-0732">Signal</keyword>
<evidence type="ECO:0008006" key="4">
    <source>
        <dbReference type="Google" id="ProtNLM"/>
    </source>
</evidence>
<dbReference type="KEGG" id="afla:FHG64_05645"/>
<dbReference type="RefSeq" id="WP_139065512.1">
    <property type="nucleotide sequence ID" value="NZ_CP040812.1"/>
</dbReference>
<organism evidence="2 3">
    <name type="scientific">Antarcticibacterium flavum</name>
    <dbReference type="NCBI Taxonomy" id="2058175"/>
    <lineage>
        <taxon>Bacteria</taxon>
        <taxon>Pseudomonadati</taxon>
        <taxon>Bacteroidota</taxon>
        <taxon>Flavobacteriia</taxon>
        <taxon>Flavobacteriales</taxon>
        <taxon>Flavobacteriaceae</taxon>
        <taxon>Antarcticibacterium</taxon>
    </lineage>
</organism>
<dbReference type="OrthoDB" id="1436505at2"/>
<gene>
    <name evidence="2" type="ORF">FHG64_05645</name>
</gene>
<protein>
    <recommendedName>
        <fullName evidence="4">Outer membrane protein beta-barrel domain-containing protein</fullName>
    </recommendedName>
</protein>
<name>A0A5B7X0Q9_9FLAO</name>
<evidence type="ECO:0000313" key="2">
    <source>
        <dbReference type="EMBL" id="QCY68927.1"/>
    </source>
</evidence>
<dbReference type="AlphaFoldDB" id="A0A5B7X0Q9"/>
<feature type="chain" id="PRO_5022963785" description="Outer membrane protein beta-barrel domain-containing protein" evidence="1">
    <location>
        <begin position="26"/>
        <end position="169"/>
    </location>
</feature>
<dbReference type="Proteomes" id="UP000309016">
    <property type="component" value="Chromosome"/>
</dbReference>
<keyword evidence="3" id="KW-1185">Reference proteome</keyword>
<feature type="signal peptide" evidence="1">
    <location>
        <begin position="1"/>
        <end position="25"/>
    </location>
</feature>
<evidence type="ECO:0000256" key="1">
    <source>
        <dbReference type="SAM" id="SignalP"/>
    </source>
</evidence>
<accession>A0A5B7X0Q9</accession>